<dbReference type="Proteomes" id="UP001290462">
    <property type="component" value="Unassembled WGS sequence"/>
</dbReference>
<protein>
    <recommendedName>
        <fullName evidence="4">DUF5640 domain-containing protein</fullName>
    </recommendedName>
</protein>
<comment type="caution">
    <text evidence="2">The sequence shown here is derived from an EMBL/GenBank/DDBJ whole genome shotgun (WGS) entry which is preliminary data.</text>
</comment>
<sequence>MRNILMSCLVLVLFGCAKEVNLDNDKLNNSQKEIEVEEQNVDKDEELYIRKLYGVWSSDEKQYSIELKEITDNGNISLKINDDDPQIIYFEFFDAIHNTYTFLSENDSNRYRIVIVNDSQILFNYGTTDKNSEGVTQMVELKKSN</sequence>
<organism evidence="2 3">
    <name type="scientific">Carnobacterium maltaromaticum</name>
    <name type="common">Carnobacterium piscicola</name>
    <dbReference type="NCBI Taxonomy" id="2751"/>
    <lineage>
        <taxon>Bacteria</taxon>
        <taxon>Bacillati</taxon>
        <taxon>Bacillota</taxon>
        <taxon>Bacilli</taxon>
        <taxon>Lactobacillales</taxon>
        <taxon>Carnobacteriaceae</taxon>
        <taxon>Carnobacterium</taxon>
    </lineage>
</organism>
<keyword evidence="1" id="KW-0175">Coiled coil</keyword>
<feature type="coiled-coil region" evidence="1">
    <location>
        <begin position="17"/>
        <end position="47"/>
    </location>
</feature>
<evidence type="ECO:0008006" key="4">
    <source>
        <dbReference type="Google" id="ProtNLM"/>
    </source>
</evidence>
<accession>A0AAW9K698</accession>
<name>A0AAW9K698_CARML</name>
<evidence type="ECO:0000256" key="1">
    <source>
        <dbReference type="SAM" id="Coils"/>
    </source>
</evidence>
<reference evidence="2" key="1">
    <citation type="submission" date="2023-08" db="EMBL/GenBank/DDBJ databases">
        <title>Genomic characterization of piscicolin 126 produced by Carnobacterium maltaromaticum CM22 strain isolated from salmon (Salmo salar).</title>
        <authorList>
            <person name="Gonzalez-Gragera E."/>
            <person name="Garcia-Lopez J.D."/>
            <person name="Teso-Perez C."/>
            <person name="Gimenez-Hernandez I."/>
            <person name="Peralta-Sanchez J.M."/>
            <person name="Valdivia E."/>
            <person name="Montalban-Lopez M."/>
            <person name="Martin-Platero A.M."/>
            <person name="Banos A."/>
            <person name="Martinez-Bueno M."/>
        </authorList>
    </citation>
    <scope>NUCLEOTIDE SEQUENCE</scope>
    <source>
        <strain evidence="2">CM22</strain>
    </source>
</reference>
<dbReference type="EMBL" id="JAVBVO010000005">
    <property type="protein sequence ID" value="MDZ5760231.1"/>
    <property type="molecule type" value="Genomic_DNA"/>
</dbReference>
<evidence type="ECO:0000313" key="3">
    <source>
        <dbReference type="Proteomes" id="UP001290462"/>
    </source>
</evidence>
<dbReference type="AlphaFoldDB" id="A0AAW9K698"/>
<proteinExistence type="predicted"/>
<dbReference type="PROSITE" id="PS51257">
    <property type="entry name" value="PROKAR_LIPOPROTEIN"/>
    <property type="match status" value="1"/>
</dbReference>
<dbReference type="RefSeq" id="WP_322809625.1">
    <property type="nucleotide sequence ID" value="NZ_JAVBVO010000005.1"/>
</dbReference>
<gene>
    <name evidence="2" type="ORF">RAK27_16455</name>
</gene>
<evidence type="ECO:0000313" key="2">
    <source>
        <dbReference type="EMBL" id="MDZ5760231.1"/>
    </source>
</evidence>